<dbReference type="AlphaFoldDB" id="A0A660L005"/>
<reference evidence="1 2" key="1">
    <citation type="submission" date="2018-10" db="EMBL/GenBank/DDBJ databases">
        <title>Genomic Encyclopedia of Archaeal and Bacterial Type Strains, Phase II (KMG-II): from individual species to whole genera.</title>
        <authorList>
            <person name="Goeker M."/>
        </authorList>
    </citation>
    <scope>NUCLEOTIDE SEQUENCE [LARGE SCALE GENOMIC DNA]</scope>
    <source>
        <strain evidence="1 2">DSM 14954</strain>
    </source>
</reference>
<dbReference type="EMBL" id="RBIL01000002">
    <property type="protein sequence ID" value="RKQ86544.1"/>
    <property type="molecule type" value="Genomic_DNA"/>
</dbReference>
<dbReference type="Proteomes" id="UP000278962">
    <property type="component" value="Unassembled WGS sequence"/>
</dbReference>
<evidence type="ECO:0000313" key="1">
    <source>
        <dbReference type="EMBL" id="RKQ86544.1"/>
    </source>
</evidence>
<accession>A0A660L005</accession>
<dbReference type="OrthoDB" id="10007041at2"/>
<comment type="caution">
    <text evidence="1">The sequence shown here is derived from an EMBL/GenBank/DDBJ whole genome shotgun (WGS) entry which is preliminary data.</text>
</comment>
<dbReference type="RefSeq" id="WP_147447935.1">
    <property type="nucleotide sequence ID" value="NZ_RBIL01000002.1"/>
</dbReference>
<keyword evidence="2" id="KW-1185">Reference proteome</keyword>
<organism evidence="1 2">
    <name type="scientific">Solirubrobacter pauli</name>
    <dbReference type="NCBI Taxonomy" id="166793"/>
    <lineage>
        <taxon>Bacteria</taxon>
        <taxon>Bacillati</taxon>
        <taxon>Actinomycetota</taxon>
        <taxon>Thermoleophilia</taxon>
        <taxon>Solirubrobacterales</taxon>
        <taxon>Solirubrobacteraceae</taxon>
        <taxon>Solirubrobacter</taxon>
    </lineage>
</organism>
<gene>
    <name evidence="1" type="ORF">C8N24_4557</name>
</gene>
<evidence type="ECO:0000313" key="2">
    <source>
        <dbReference type="Proteomes" id="UP000278962"/>
    </source>
</evidence>
<name>A0A660L005_9ACTN</name>
<proteinExistence type="predicted"/>
<sequence length="97" mass="10286">MGLPPELDRLGDVLTHAASRHSARRERRRRLAGGIAAGLLVFAAMTPTPLQPADQVDLLGFAITSSAQAAEVCEQPRGPRFDLETTCGANPAPQAVR</sequence>
<protein>
    <submittedName>
        <fullName evidence="1">Uncharacterized protein</fullName>
    </submittedName>
</protein>